<evidence type="ECO:0000256" key="4">
    <source>
        <dbReference type="ARBA" id="ARBA00023163"/>
    </source>
</evidence>
<keyword evidence="4 6" id="KW-0804">Transcription</keyword>
<evidence type="ECO:0000259" key="7">
    <source>
        <dbReference type="Pfam" id="PF01628"/>
    </source>
</evidence>
<reference evidence="9" key="1">
    <citation type="journal article" date="2010" name="Stand. Genomic Sci.">
        <title>Complete genome sequence of Syntrophothermus lipocalidus type strain (TGB-C1T).</title>
        <authorList>
            <consortium name="US DOE Joint Genome Institute (JGI-PGF)"/>
            <person name="Djao O."/>
            <person name="Zhang X."/>
            <person name="Lucas S."/>
            <person name="Lapidus A."/>
            <person name="Glavina Del Rio T."/>
            <person name="Nolan M."/>
            <person name="Tice H."/>
            <person name="Cheng J."/>
            <person name="Han C."/>
            <person name="Tapia R."/>
            <person name="Goodwin L."/>
            <person name="Pitluck S."/>
            <person name="Liolios K."/>
            <person name="Ivanova N."/>
            <person name="Mavromatis K."/>
            <person name="Mikhailova N."/>
            <person name="Ovchinnikova G."/>
            <person name="Pati A."/>
            <person name="Brambilla E."/>
            <person name="Chen A."/>
            <person name="Palaniappan K."/>
            <person name="Land M."/>
            <person name="Hauser L."/>
            <person name="Chang Y."/>
            <person name="Jeffries C."/>
            <person name="Rohde M."/>
            <person name="Sikorski J."/>
            <person name="Spring S."/>
            <person name="Goker M."/>
            <person name="Detter J."/>
            <person name="Woyke T."/>
            <person name="Bristow J."/>
            <person name="Eisen J."/>
            <person name="Markowitz V."/>
            <person name="Hugenholtz P."/>
            <person name="Kyrpides N."/>
            <person name="Klenk H."/>
        </authorList>
    </citation>
    <scope>NUCLEOTIDE SEQUENCE [LARGE SCALE GENOMIC DNA]</scope>
    <source>
        <strain evidence="9">DSM 12680 / TGB-C1</strain>
    </source>
</reference>
<dbReference type="HOGENOM" id="CLU_050019_1_0_9"/>
<dbReference type="RefSeq" id="WP_013175814.1">
    <property type="nucleotide sequence ID" value="NC_014220.1"/>
</dbReference>
<dbReference type="EMBL" id="CP002048">
    <property type="protein sequence ID" value="ADI02412.1"/>
    <property type="molecule type" value="Genomic_DNA"/>
</dbReference>
<protein>
    <recommendedName>
        <fullName evidence="6">Heat-inducible transcription repressor HrcA</fullName>
    </recommendedName>
</protein>
<keyword evidence="1 6" id="KW-0678">Repressor</keyword>
<proteinExistence type="inferred from homology"/>
<evidence type="ECO:0000313" key="9">
    <source>
        <dbReference type="Proteomes" id="UP000000378"/>
    </source>
</evidence>
<dbReference type="Gene3D" id="3.30.450.40">
    <property type="match status" value="1"/>
</dbReference>
<dbReference type="GO" id="GO:0003677">
    <property type="term" value="F:DNA binding"/>
    <property type="evidence" value="ECO:0007669"/>
    <property type="project" value="InterPro"/>
</dbReference>
<gene>
    <name evidence="6" type="primary">hrcA</name>
    <name evidence="8" type="ordered locus">Slip_1653</name>
</gene>
<dbReference type="STRING" id="643648.Slip_1653"/>
<evidence type="ECO:0000256" key="2">
    <source>
        <dbReference type="ARBA" id="ARBA00023015"/>
    </source>
</evidence>
<dbReference type="PANTHER" id="PTHR34824:SF1">
    <property type="entry name" value="HEAT-INDUCIBLE TRANSCRIPTION REPRESSOR HRCA"/>
    <property type="match status" value="1"/>
</dbReference>
<dbReference type="InterPro" id="IPR036388">
    <property type="entry name" value="WH-like_DNA-bd_sf"/>
</dbReference>
<dbReference type="Gene3D" id="1.10.10.10">
    <property type="entry name" value="Winged helix-like DNA-binding domain superfamily/Winged helix DNA-binding domain"/>
    <property type="match status" value="1"/>
</dbReference>
<evidence type="ECO:0000256" key="5">
    <source>
        <dbReference type="ARBA" id="ARBA00055319"/>
    </source>
</evidence>
<dbReference type="AlphaFoldDB" id="D7CNX7"/>
<comment type="similarity">
    <text evidence="6">Belongs to the HrcA family.</text>
</comment>
<keyword evidence="3 6" id="KW-0346">Stress response</keyword>
<dbReference type="InterPro" id="IPR002571">
    <property type="entry name" value="HrcA"/>
</dbReference>
<dbReference type="Pfam" id="PF01628">
    <property type="entry name" value="HrcA"/>
    <property type="match status" value="1"/>
</dbReference>
<feature type="domain" description="Heat-inducible transcription repressor HrcA C-terminal" evidence="7">
    <location>
        <begin position="106"/>
        <end position="322"/>
    </location>
</feature>
<keyword evidence="9" id="KW-1185">Reference proteome</keyword>
<evidence type="ECO:0000256" key="3">
    <source>
        <dbReference type="ARBA" id="ARBA00023016"/>
    </source>
</evidence>
<organism evidence="8 9">
    <name type="scientific">Syntrophothermus lipocalidus (strain DSM 12680 / TGB-C1)</name>
    <dbReference type="NCBI Taxonomy" id="643648"/>
    <lineage>
        <taxon>Bacteria</taxon>
        <taxon>Bacillati</taxon>
        <taxon>Bacillota</taxon>
        <taxon>Clostridia</taxon>
        <taxon>Eubacteriales</taxon>
        <taxon>Syntrophomonadaceae</taxon>
        <taxon>Syntrophothermus</taxon>
    </lineage>
</organism>
<dbReference type="InterPro" id="IPR036390">
    <property type="entry name" value="WH_DNA-bd_sf"/>
</dbReference>
<sequence length="343" mass="38790">MVLDERKKLILEAIIKDYVETAEPVGSRSIVRKHQLGVSPATVRNEMADLEEMGFLEQPHTSAGRIPSQLGFRYYVDCMMEKEELAENEKELLHRVLSDRINDIFEVIRRTGVTLSQFTRYASFVISGPIKVAEIKSVQLVRMQKGTALVVLVTSSGVILHKLIDTPESIQAHDLEKISAFFTRGLAGVKLGELSRTSLKSLRDELLSQRRAIDRVLEAIDELLQASDEEKVLISGAINMLNEPEFRNPDKLKTVLGILEENSLFKKVLNDPGPQEVRIKIGRENEVEEIQELSLVFTSYEINGQEMGKIGLIGPVRMQYWRAAGLVESFRDVVEDVIRKLMM</sequence>
<dbReference type="SUPFAM" id="SSF46785">
    <property type="entry name" value="Winged helix' DNA-binding domain"/>
    <property type="match status" value="1"/>
</dbReference>
<dbReference type="eggNOG" id="COG1420">
    <property type="taxonomic scope" value="Bacteria"/>
</dbReference>
<dbReference type="SUPFAM" id="SSF55781">
    <property type="entry name" value="GAF domain-like"/>
    <property type="match status" value="1"/>
</dbReference>
<dbReference type="InterPro" id="IPR029016">
    <property type="entry name" value="GAF-like_dom_sf"/>
</dbReference>
<dbReference type="Gene3D" id="3.30.390.60">
    <property type="entry name" value="Heat-inducible transcription repressor hrca homolog, domain 3"/>
    <property type="match status" value="1"/>
</dbReference>
<dbReference type="PANTHER" id="PTHR34824">
    <property type="entry name" value="HEAT-INDUCIBLE TRANSCRIPTION REPRESSOR HRCA"/>
    <property type="match status" value="1"/>
</dbReference>
<keyword evidence="2 6" id="KW-0805">Transcription regulation</keyword>
<name>D7CNX7_SYNLT</name>
<dbReference type="Proteomes" id="UP000000378">
    <property type="component" value="Chromosome"/>
</dbReference>
<dbReference type="HAMAP" id="MF_00081">
    <property type="entry name" value="HrcA"/>
    <property type="match status" value="1"/>
</dbReference>
<evidence type="ECO:0000256" key="1">
    <source>
        <dbReference type="ARBA" id="ARBA00022491"/>
    </source>
</evidence>
<dbReference type="PIRSF" id="PIRSF005485">
    <property type="entry name" value="HrcA"/>
    <property type="match status" value="1"/>
</dbReference>
<reference evidence="8 9" key="2">
    <citation type="journal article" date="2010" name="Stand. Genomic Sci.">
        <title>Complete genome sequence of Syntrophothermus lipocalidus type strain (TGB-C1).</title>
        <authorList>
            <person name="Djao O.D."/>
            <person name="Zhang X."/>
            <person name="Lucas S."/>
            <person name="Lapidus A."/>
            <person name="Del Rio T.G."/>
            <person name="Nolan M."/>
            <person name="Tice H."/>
            <person name="Cheng J.F."/>
            <person name="Han C."/>
            <person name="Tapia R."/>
            <person name="Goodwin L."/>
            <person name="Pitluck S."/>
            <person name="Liolios K."/>
            <person name="Ivanova N."/>
            <person name="Mavromatis K."/>
            <person name="Mikhailova N."/>
            <person name="Ovchinnikova G."/>
            <person name="Pati A."/>
            <person name="Brambilla E."/>
            <person name="Chen A."/>
            <person name="Palaniappan K."/>
            <person name="Land M."/>
            <person name="Hauser L."/>
            <person name="Chang Y.J."/>
            <person name="Jeffries C.D."/>
            <person name="Rohde M."/>
            <person name="Sikorski J."/>
            <person name="Spring S."/>
            <person name="Goker M."/>
            <person name="Detter J.C."/>
            <person name="Woyke T."/>
            <person name="Bristow J."/>
            <person name="Eisen J.A."/>
            <person name="Markowitz V."/>
            <person name="Hugenholtz P."/>
            <person name="Kyrpides N.C."/>
            <person name="Klenk H.P."/>
        </authorList>
    </citation>
    <scope>NUCLEOTIDE SEQUENCE [LARGE SCALE GENOMIC DNA]</scope>
    <source>
        <strain evidence="9">DSM 12680 / TGB-C1</strain>
    </source>
</reference>
<dbReference type="FunFam" id="1.10.10.10:FF:000049">
    <property type="entry name" value="Heat-inducible transcription repressor HrcA"/>
    <property type="match status" value="1"/>
</dbReference>
<accession>D7CNX7</accession>
<dbReference type="InterPro" id="IPR021153">
    <property type="entry name" value="HrcA_C"/>
</dbReference>
<evidence type="ECO:0000313" key="8">
    <source>
        <dbReference type="EMBL" id="ADI02412.1"/>
    </source>
</evidence>
<dbReference type="KEGG" id="slp:Slip_1653"/>
<dbReference type="GO" id="GO:0045892">
    <property type="term" value="P:negative regulation of DNA-templated transcription"/>
    <property type="evidence" value="ECO:0007669"/>
    <property type="project" value="UniProtKB-UniRule"/>
</dbReference>
<evidence type="ECO:0000256" key="6">
    <source>
        <dbReference type="HAMAP-Rule" id="MF_00081"/>
    </source>
</evidence>
<dbReference type="OrthoDB" id="9783139at2"/>
<comment type="function">
    <text evidence="5 6">Negative regulator of class I heat shock genes (grpE-dnaK-dnaJ and groELS operons). Prevents heat-shock induction of these operons.</text>
</comment>
<dbReference type="NCBIfam" id="TIGR00331">
    <property type="entry name" value="hrcA"/>
    <property type="match status" value="1"/>
</dbReference>
<dbReference type="InterPro" id="IPR023120">
    <property type="entry name" value="WHTH_transcript_rep_HrcA_IDD"/>
</dbReference>